<evidence type="ECO:0000259" key="11">
    <source>
        <dbReference type="Pfam" id="PF04928"/>
    </source>
</evidence>
<protein>
    <recommendedName>
        <fullName evidence="3">polynucleotide adenylyltransferase</fullName>
        <ecNumber evidence="3">2.7.7.19</ecNumber>
    </recommendedName>
</protein>
<evidence type="ECO:0000256" key="10">
    <source>
        <dbReference type="SAM" id="Phobius"/>
    </source>
</evidence>
<dbReference type="AlphaFoldDB" id="A0A6V7W2L0"/>
<keyword evidence="10" id="KW-0812">Transmembrane</keyword>
<evidence type="ECO:0000313" key="13">
    <source>
        <dbReference type="Proteomes" id="UP000580250"/>
    </source>
</evidence>
<evidence type="ECO:0000256" key="9">
    <source>
        <dbReference type="ARBA" id="ARBA00048830"/>
    </source>
</evidence>
<keyword evidence="4" id="KW-0507">mRNA processing</keyword>
<dbReference type="Pfam" id="PF04928">
    <property type="entry name" value="PAP_central"/>
    <property type="match status" value="1"/>
</dbReference>
<evidence type="ECO:0000256" key="5">
    <source>
        <dbReference type="ARBA" id="ARBA00022679"/>
    </source>
</evidence>
<comment type="catalytic activity">
    <reaction evidence="9">
        <text>RNA(n) + ATP = RNA(n)-3'-adenine ribonucleotide + diphosphate</text>
        <dbReference type="Rhea" id="RHEA:11332"/>
        <dbReference type="Rhea" id="RHEA-COMP:14527"/>
        <dbReference type="Rhea" id="RHEA-COMP:17347"/>
        <dbReference type="ChEBI" id="CHEBI:30616"/>
        <dbReference type="ChEBI" id="CHEBI:33019"/>
        <dbReference type="ChEBI" id="CHEBI:140395"/>
        <dbReference type="ChEBI" id="CHEBI:173115"/>
        <dbReference type="EC" id="2.7.7.19"/>
    </reaction>
</comment>
<dbReference type="PANTHER" id="PTHR10682">
    <property type="entry name" value="POLY A POLYMERASE"/>
    <property type="match status" value="1"/>
</dbReference>
<comment type="caution">
    <text evidence="12">The sequence shown here is derived from an EMBL/GenBank/DDBJ whole genome shotgun (WGS) entry which is preliminary data.</text>
</comment>
<feature type="transmembrane region" description="Helical" evidence="10">
    <location>
        <begin position="12"/>
        <end position="41"/>
    </location>
</feature>
<keyword evidence="10" id="KW-0472">Membrane</keyword>
<comment type="similarity">
    <text evidence="2">Belongs to the poly(A) polymerase family.</text>
</comment>
<evidence type="ECO:0000256" key="2">
    <source>
        <dbReference type="ARBA" id="ARBA00010912"/>
    </source>
</evidence>
<reference evidence="12 13" key="1">
    <citation type="submission" date="2020-08" db="EMBL/GenBank/DDBJ databases">
        <authorList>
            <person name="Koutsovoulos G."/>
            <person name="Danchin GJ E."/>
        </authorList>
    </citation>
    <scope>NUCLEOTIDE SEQUENCE [LARGE SCALE GENOMIC DNA]</scope>
</reference>
<dbReference type="GO" id="GO:0005524">
    <property type="term" value="F:ATP binding"/>
    <property type="evidence" value="ECO:0007669"/>
    <property type="project" value="UniProtKB-KW"/>
</dbReference>
<name>A0A6V7W2L0_MELEN</name>
<dbReference type="GO" id="GO:0005634">
    <property type="term" value="C:nucleus"/>
    <property type="evidence" value="ECO:0007669"/>
    <property type="project" value="UniProtKB-SubCell"/>
</dbReference>
<evidence type="ECO:0000256" key="8">
    <source>
        <dbReference type="ARBA" id="ARBA00023242"/>
    </source>
</evidence>
<dbReference type="GO" id="GO:0006397">
    <property type="term" value="P:mRNA processing"/>
    <property type="evidence" value="ECO:0007669"/>
    <property type="project" value="UniProtKB-KW"/>
</dbReference>
<sequence length="383" mass="45448">MFYSLPCYTIMYCFVYLCLTKALQFVVNVFICLIICFTMQWPFPVLLEALTSQELITKYLNNQNNYLIDSWYLSNIKKENRPSIMPIISPKFPEQNVAFNINEYTKSIILRETKKASDHFKNLNHNNLTKEWWQKTIFKKINYKSIYKHFILVICTVPIKIKENINNYFGNFKCGLLKTKLRLMLKEWAEKINGEKIKLEEYHTISGFEKERKCERINGTEEHWTVWLVGINLKNNGNNIEEQQKQEKLILTINEQFLNINREGSWLNAVYIQQNNLEKMIGSIFKADNSNCPEINPINIVKSYARQYSNISNNSFNNNFYQTFTNTQTIIEKCNKIIELSNDSIINENKQINSLNLKQDELNNFIKIPLNIDDIPRVIYYFY</sequence>
<evidence type="ECO:0000256" key="6">
    <source>
        <dbReference type="ARBA" id="ARBA00022741"/>
    </source>
</evidence>
<dbReference type="SUPFAM" id="SSF81631">
    <property type="entry name" value="PAP/OAS1 substrate-binding domain"/>
    <property type="match status" value="1"/>
</dbReference>
<dbReference type="InterPro" id="IPR007012">
    <property type="entry name" value="PolA_pol_cen_dom"/>
</dbReference>
<feature type="domain" description="Poly(A) polymerase central" evidence="11">
    <location>
        <begin position="26"/>
        <end position="129"/>
    </location>
</feature>
<accession>A0A6V7W2L0</accession>
<dbReference type="EMBL" id="CAJEWN010000398">
    <property type="protein sequence ID" value="CAD2181407.1"/>
    <property type="molecule type" value="Genomic_DNA"/>
</dbReference>
<organism evidence="12 13">
    <name type="scientific">Meloidogyne enterolobii</name>
    <name type="common">Root-knot nematode worm</name>
    <name type="synonym">Meloidogyne mayaguensis</name>
    <dbReference type="NCBI Taxonomy" id="390850"/>
    <lineage>
        <taxon>Eukaryota</taxon>
        <taxon>Metazoa</taxon>
        <taxon>Ecdysozoa</taxon>
        <taxon>Nematoda</taxon>
        <taxon>Chromadorea</taxon>
        <taxon>Rhabditida</taxon>
        <taxon>Tylenchina</taxon>
        <taxon>Tylenchomorpha</taxon>
        <taxon>Tylenchoidea</taxon>
        <taxon>Meloidogynidae</taxon>
        <taxon>Meloidogyninae</taxon>
        <taxon>Meloidogyne</taxon>
    </lineage>
</organism>
<keyword evidence="6" id="KW-0547">Nucleotide-binding</keyword>
<dbReference type="Gene3D" id="1.10.1410.10">
    <property type="match status" value="1"/>
</dbReference>
<gene>
    <name evidence="12" type="ORF">MENT_LOCUS33548</name>
</gene>
<keyword evidence="5" id="KW-0808">Transferase</keyword>
<dbReference type="Proteomes" id="UP000580250">
    <property type="component" value="Unassembled WGS sequence"/>
</dbReference>
<dbReference type="PANTHER" id="PTHR10682:SF10">
    <property type="entry name" value="POLYNUCLEOTIDE ADENYLYLTRANSFERASE"/>
    <property type="match status" value="1"/>
</dbReference>
<keyword evidence="7" id="KW-0067">ATP-binding</keyword>
<evidence type="ECO:0000313" key="12">
    <source>
        <dbReference type="EMBL" id="CAD2181407.1"/>
    </source>
</evidence>
<dbReference type="GO" id="GO:1990817">
    <property type="term" value="F:poly(A) RNA polymerase activity"/>
    <property type="evidence" value="ECO:0007669"/>
    <property type="project" value="UniProtKB-EC"/>
</dbReference>
<keyword evidence="10" id="KW-1133">Transmembrane helix</keyword>
<proteinExistence type="inferred from homology"/>
<evidence type="ECO:0000256" key="3">
    <source>
        <dbReference type="ARBA" id="ARBA00012388"/>
    </source>
</evidence>
<keyword evidence="8" id="KW-0539">Nucleus</keyword>
<comment type="subcellular location">
    <subcellularLocation>
        <location evidence="1">Nucleus</location>
    </subcellularLocation>
</comment>
<dbReference type="EC" id="2.7.7.19" evidence="3"/>
<evidence type="ECO:0000256" key="1">
    <source>
        <dbReference type="ARBA" id="ARBA00004123"/>
    </source>
</evidence>
<evidence type="ECO:0000256" key="4">
    <source>
        <dbReference type="ARBA" id="ARBA00022664"/>
    </source>
</evidence>
<evidence type="ECO:0000256" key="7">
    <source>
        <dbReference type="ARBA" id="ARBA00022840"/>
    </source>
</evidence>